<dbReference type="SUPFAM" id="SSF56601">
    <property type="entry name" value="beta-lactamase/transpeptidase-like"/>
    <property type="match status" value="1"/>
</dbReference>
<evidence type="ECO:0000256" key="6">
    <source>
        <dbReference type="RuleBase" id="RU361140"/>
    </source>
</evidence>
<dbReference type="InterPro" id="IPR001466">
    <property type="entry name" value="Beta-lactam-related"/>
</dbReference>
<dbReference type="RefSeq" id="WP_153233283.1">
    <property type="nucleotide sequence ID" value="NZ_WINI01000001.1"/>
</dbReference>
<protein>
    <recommendedName>
        <fullName evidence="3 6">Beta-lactamase</fullName>
        <ecNumber evidence="3 6">3.5.2.6</ecNumber>
    </recommendedName>
</protein>
<comment type="caution">
    <text evidence="9">The sequence shown here is derived from an EMBL/GenBank/DDBJ whole genome shotgun (WGS) entry which is preliminary data.</text>
</comment>
<feature type="domain" description="Beta-lactamase-related" evidence="8">
    <location>
        <begin position="38"/>
        <end position="385"/>
    </location>
</feature>
<evidence type="ECO:0000256" key="3">
    <source>
        <dbReference type="ARBA" id="ARBA00012865"/>
    </source>
</evidence>
<dbReference type="GO" id="GO:0017001">
    <property type="term" value="P:antibiotic catabolic process"/>
    <property type="evidence" value="ECO:0007669"/>
    <property type="project" value="InterPro"/>
</dbReference>
<keyword evidence="7" id="KW-0732">Signal</keyword>
<dbReference type="InterPro" id="IPR058136">
    <property type="entry name" value="AmpC"/>
</dbReference>
<proteinExistence type="inferred from homology"/>
<dbReference type="GO" id="GO:0046677">
    <property type="term" value="P:response to antibiotic"/>
    <property type="evidence" value="ECO:0007669"/>
    <property type="project" value="UniProtKB-UniRule"/>
</dbReference>
<dbReference type="PANTHER" id="PTHR46825">
    <property type="entry name" value="D-ALANYL-D-ALANINE-CARBOXYPEPTIDASE/ENDOPEPTIDASE AMPH"/>
    <property type="match status" value="1"/>
</dbReference>
<evidence type="ECO:0000256" key="4">
    <source>
        <dbReference type="ARBA" id="ARBA00022801"/>
    </source>
</evidence>
<evidence type="ECO:0000259" key="8">
    <source>
        <dbReference type="Pfam" id="PF00144"/>
    </source>
</evidence>
<dbReference type="Gene3D" id="3.40.710.10">
    <property type="entry name" value="DD-peptidase/beta-lactamase superfamily"/>
    <property type="match status" value="1"/>
</dbReference>
<dbReference type="EC" id="3.5.2.6" evidence="3 6"/>
<feature type="signal peptide" evidence="7">
    <location>
        <begin position="1"/>
        <end position="25"/>
    </location>
</feature>
<keyword evidence="5 6" id="KW-0046">Antibiotic resistance</keyword>
<dbReference type="InterPro" id="IPR001586">
    <property type="entry name" value="Beta-lactam_class-C_AS"/>
</dbReference>
<evidence type="ECO:0000313" key="10">
    <source>
        <dbReference type="Proteomes" id="UP000451565"/>
    </source>
</evidence>
<keyword evidence="10" id="KW-1185">Reference proteome</keyword>
<dbReference type="InterPro" id="IPR012338">
    <property type="entry name" value="Beta-lactam/transpept-like"/>
</dbReference>
<dbReference type="NCBIfam" id="NF033085">
    <property type="entry name" value="bla_class_C"/>
    <property type="match status" value="1"/>
</dbReference>
<dbReference type="GO" id="GO:0030288">
    <property type="term" value="C:outer membrane-bounded periplasmic space"/>
    <property type="evidence" value="ECO:0007669"/>
    <property type="project" value="InterPro"/>
</dbReference>
<dbReference type="OrthoDB" id="5377431at2"/>
<dbReference type="GO" id="GO:0008800">
    <property type="term" value="F:beta-lactamase activity"/>
    <property type="evidence" value="ECO:0007669"/>
    <property type="project" value="UniProtKB-UniRule"/>
</dbReference>
<dbReference type="Proteomes" id="UP000451565">
    <property type="component" value="Unassembled WGS sequence"/>
</dbReference>
<dbReference type="AlphaFoldDB" id="A0A843YP25"/>
<comment type="similarity">
    <text evidence="2 6">Belongs to the class-C beta-lactamase family.</text>
</comment>
<comment type="catalytic activity">
    <reaction evidence="1 6">
        <text>a beta-lactam + H2O = a substituted beta-amino acid</text>
        <dbReference type="Rhea" id="RHEA:20401"/>
        <dbReference type="ChEBI" id="CHEBI:15377"/>
        <dbReference type="ChEBI" id="CHEBI:35627"/>
        <dbReference type="ChEBI" id="CHEBI:140347"/>
        <dbReference type="EC" id="3.5.2.6"/>
    </reaction>
</comment>
<gene>
    <name evidence="9" type="primary">ampC</name>
    <name evidence="9" type="ORF">GEV47_03430</name>
</gene>
<evidence type="ECO:0000256" key="1">
    <source>
        <dbReference type="ARBA" id="ARBA00001526"/>
    </source>
</evidence>
<evidence type="ECO:0000313" key="9">
    <source>
        <dbReference type="EMBL" id="MQQ99736.1"/>
    </source>
</evidence>
<evidence type="ECO:0000256" key="2">
    <source>
        <dbReference type="ARBA" id="ARBA00007840"/>
    </source>
</evidence>
<dbReference type="InterPro" id="IPR050491">
    <property type="entry name" value="AmpC-like"/>
</dbReference>
<organism evidence="9 10">
    <name type="scientific">Glaciimonas soli</name>
    <dbReference type="NCBI Taxonomy" id="2590999"/>
    <lineage>
        <taxon>Bacteria</taxon>
        <taxon>Pseudomonadati</taxon>
        <taxon>Pseudomonadota</taxon>
        <taxon>Betaproteobacteria</taxon>
        <taxon>Burkholderiales</taxon>
        <taxon>Oxalobacteraceae</taxon>
        <taxon>Glaciimonas</taxon>
    </lineage>
</organism>
<reference evidence="9 10" key="1">
    <citation type="submission" date="2019-10" db="EMBL/GenBank/DDBJ databases">
        <title>Glaciimonas soli sp. nov., a psychrophilic bacterium isolated from the forest soil of a high elevation mountain in Taiwan.</title>
        <authorList>
            <person name="Wang L.-T."/>
            <person name="Shieh W.Y."/>
        </authorList>
    </citation>
    <scope>NUCLEOTIDE SEQUENCE [LARGE SCALE GENOMIC DNA]</scope>
    <source>
        <strain evidence="9 10">GS1</strain>
    </source>
</reference>
<evidence type="ECO:0000256" key="5">
    <source>
        <dbReference type="ARBA" id="ARBA00023251"/>
    </source>
</evidence>
<dbReference type="EMBL" id="WINI01000001">
    <property type="protein sequence ID" value="MQQ99736.1"/>
    <property type="molecule type" value="Genomic_DNA"/>
</dbReference>
<accession>A0A843YP25</accession>
<dbReference type="Pfam" id="PF00144">
    <property type="entry name" value="Beta-lactamase"/>
    <property type="match status" value="1"/>
</dbReference>
<keyword evidence="4 6" id="KW-0378">Hydrolase</keyword>
<dbReference type="PROSITE" id="PS00336">
    <property type="entry name" value="BETA_LACTAMASE_C"/>
    <property type="match status" value="1"/>
</dbReference>
<name>A0A843YP25_9BURK</name>
<feature type="chain" id="PRO_5032963370" description="Beta-lactamase" evidence="7">
    <location>
        <begin position="26"/>
        <end position="394"/>
    </location>
</feature>
<dbReference type="PANTHER" id="PTHR46825:SF8">
    <property type="entry name" value="BETA-LACTAMASE-RELATED"/>
    <property type="match status" value="1"/>
</dbReference>
<evidence type="ECO:0000256" key="7">
    <source>
        <dbReference type="SAM" id="SignalP"/>
    </source>
</evidence>
<sequence>MHHKALSTLKFLPMLVCFISGSSYAAGNLGQPTIAETVDATIKPLVQKYNIPGMAIAITVDGKNYFYNYGVASKETKQAITNATLFEIGSMSKTFTATLASSAQVDGKLSFSDNASKYLPALRGSSFDNISLLNLGTHTSGGLPLQFPDDVQTNDQLFAYYKNWKPDHPAGTYRTYSNPSIGMLGMITAKSMNISYDDAIEKKLFPALGIKHSYINVPANQMKYYAQGYTKTDAPVRLNPGILSSEAYGVKSNTVDMIRFVEANMQVIKLDQKLQRAINDTHTGYFKAGGMTQDLIWEQYPQSADLNQVLEGNSDAMVYNPTKVTEITPPLAPQKDVYINKTGSTNGFGGYVAFIPASKIGIVILANKNYPVDARVTAAYQILSQLKSEITQKK</sequence>